<evidence type="ECO:0000313" key="9">
    <source>
        <dbReference type="Proteomes" id="UP001149821"/>
    </source>
</evidence>
<keyword evidence="6" id="KW-0732">Signal</keyword>
<keyword evidence="3 8" id="KW-0645">Protease</keyword>
<evidence type="ECO:0000256" key="5">
    <source>
        <dbReference type="SAM" id="Phobius"/>
    </source>
</evidence>
<sequence>MMKNKWLGKVVLALCVFWTSSSLLATEKQPLIVGGSAISIGTAPWQVFLRGQTPLNTVSCGGTLIANNFILTAAHCLQGFESYTFTAYAGNAYWPAGKTLPVIARFVHPQYDSSTLDNDIALVKISGTLPATARKITLVNESNQIAFDNEAANGTTNNLFVSGWGATTPNRKNASDNLLGVNMTGIADTQCLWNRDNSNNYVPEWGNIIICANSTGTQGACIGDSGGPLVWKDPSRAGDADGGSRLIGVVSFTWRNECANSNYPDGFSEVSHYLSWISQTLNQNGVDNSDGGSGGGGGTPVGGGGGGGSMGGILMLSLFGVALFSRRKRLS</sequence>
<protein>
    <submittedName>
        <fullName evidence="8">Serine protease</fullName>
    </submittedName>
</protein>
<feature type="region of interest" description="Disordered" evidence="4">
    <location>
        <begin position="285"/>
        <end position="304"/>
    </location>
</feature>
<keyword evidence="3" id="KW-0378">Hydrolase</keyword>
<evidence type="ECO:0000256" key="3">
    <source>
        <dbReference type="RuleBase" id="RU363034"/>
    </source>
</evidence>
<dbReference type="PANTHER" id="PTHR24276">
    <property type="entry name" value="POLYSERASE-RELATED"/>
    <property type="match status" value="1"/>
</dbReference>
<evidence type="ECO:0000256" key="1">
    <source>
        <dbReference type="ARBA" id="ARBA00007664"/>
    </source>
</evidence>
<dbReference type="SUPFAM" id="SSF50494">
    <property type="entry name" value="Trypsin-like serine proteases"/>
    <property type="match status" value="1"/>
</dbReference>
<organism evidence="8 9">
    <name type="scientific">Enterovibrio qingdaonensis</name>
    <dbReference type="NCBI Taxonomy" id="2899818"/>
    <lineage>
        <taxon>Bacteria</taxon>
        <taxon>Pseudomonadati</taxon>
        <taxon>Pseudomonadota</taxon>
        <taxon>Gammaproteobacteria</taxon>
        <taxon>Vibrionales</taxon>
        <taxon>Vibrionaceae</taxon>
        <taxon>Enterovibrio</taxon>
    </lineage>
</organism>
<dbReference type="InterPro" id="IPR043504">
    <property type="entry name" value="Peptidase_S1_PA_chymotrypsin"/>
</dbReference>
<evidence type="ECO:0000256" key="4">
    <source>
        <dbReference type="SAM" id="MobiDB-lite"/>
    </source>
</evidence>
<dbReference type="InterPro" id="IPR001314">
    <property type="entry name" value="Peptidase_S1A"/>
</dbReference>
<dbReference type="PRINTS" id="PR00722">
    <property type="entry name" value="CHYMOTRYPSIN"/>
</dbReference>
<evidence type="ECO:0000256" key="2">
    <source>
        <dbReference type="ARBA" id="ARBA00023157"/>
    </source>
</evidence>
<evidence type="ECO:0000313" key="8">
    <source>
        <dbReference type="EMBL" id="MDD1784202.1"/>
    </source>
</evidence>
<dbReference type="PROSITE" id="PS50240">
    <property type="entry name" value="TRYPSIN_DOM"/>
    <property type="match status" value="1"/>
</dbReference>
<dbReference type="InterPro" id="IPR001254">
    <property type="entry name" value="Trypsin_dom"/>
</dbReference>
<dbReference type="GO" id="GO:0008233">
    <property type="term" value="F:peptidase activity"/>
    <property type="evidence" value="ECO:0007669"/>
    <property type="project" value="UniProtKB-KW"/>
</dbReference>
<keyword evidence="5" id="KW-0472">Membrane</keyword>
<reference evidence="8" key="1">
    <citation type="submission" date="2021-12" db="EMBL/GenBank/DDBJ databases">
        <title>Enterovibrio ZSDZ35 sp. nov. and Enterovibrio ZSDZ42 sp. nov., isolated from coastal seawater in Qingdao.</title>
        <authorList>
            <person name="Zhang P."/>
        </authorList>
    </citation>
    <scope>NUCLEOTIDE SEQUENCE</scope>
    <source>
        <strain evidence="8">ZSDZ35</strain>
    </source>
</reference>
<feature type="transmembrane region" description="Helical" evidence="5">
    <location>
        <begin position="307"/>
        <end position="325"/>
    </location>
</feature>
<dbReference type="SMART" id="SM00020">
    <property type="entry name" value="Tryp_SPc"/>
    <property type="match status" value="1"/>
</dbReference>
<evidence type="ECO:0000256" key="6">
    <source>
        <dbReference type="SAM" id="SignalP"/>
    </source>
</evidence>
<dbReference type="Gene3D" id="2.40.10.10">
    <property type="entry name" value="Trypsin-like serine proteases"/>
    <property type="match status" value="1"/>
</dbReference>
<feature type="compositionally biased region" description="Gly residues" evidence="4">
    <location>
        <begin position="291"/>
        <end position="304"/>
    </location>
</feature>
<proteinExistence type="inferred from homology"/>
<comment type="similarity">
    <text evidence="1">Belongs to the peptidase S1 family.</text>
</comment>
<accession>A0ABT5QT97</accession>
<dbReference type="InterPro" id="IPR033116">
    <property type="entry name" value="TRYPSIN_SER"/>
</dbReference>
<keyword evidence="2" id="KW-1015">Disulfide bond</keyword>
<keyword evidence="5" id="KW-0812">Transmembrane</keyword>
<keyword evidence="3" id="KW-0720">Serine protease</keyword>
<dbReference type="GO" id="GO:0006508">
    <property type="term" value="P:proteolysis"/>
    <property type="evidence" value="ECO:0007669"/>
    <property type="project" value="UniProtKB-KW"/>
</dbReference>
<dbReference type="PANTHER" id="PTHR24276:SF91">
    <property type="entry name" value="AT26814P-RELATED"/>
    <property type="match status" value="1"/>
</dbReference>
<dbReference type="RefSeq" id="WP_274145981.1">
    <property type="nucleotide sequence ID" value="NZ_JAJUBB010000031.1"/>
</dbReference>
<dbReference type="EMBL" id="JAJUBB010000031">
    <property type="protein sequence ID" value="MDD1784202.1"/>
    <property type="molecule type" value="Genomic_DNA"/>
</dbReference>
<comment type="caution">
    <text evidence="8">The sequence shown here is derived from an EMBL/GenBank/DDBJ whole genome shotgun (WGS) entry which is preliminary data.</text>
</comment>
<feature type="domain" description="Peptidase S1" evidence="7">
    <location>
        <begin position="32"/>
        <end position="282"/>
    </location>
</feature>
<dbReference type="InterPro" id="IPR009003">
    <property type="entry name" value="Peptidase_S1_PA"/>
</dbReference>
<evidence type="ECO:0000259" key="7">
    <source>
        <dbReference type="PROSITE" id="PS50240"/>
    </source>
</evidence>
<dbReference type="PROSITE" id="PS00135">
    <property type="entry name" value="TRYPSIN_SER"/>
    <property type="match status" value="1"/>
</dbReference>
<dbReference type="PROSITE" id="PS00134">
    <property type="entry name" value="TRYPSIN_HIS"/>
    <property type="match status" value="1"/>
</dbReference>
<dbReference type="InterPro" id="IPR050430">
    <property type="entry name" value="Peptidase_S1"/>
</dbReference>
<gene>
    <name evidence="8" type="ORF">LRP49_23790</name>
</gene>
<dbReference type="Pfam" id="PF00089">
    <property type="entry name" value="Trypsin"/>
    <property type="match status" value="1"/>
</dbReference>
<keyword evidence="9" id="KW-1185">Reference proteome</keyword>
<keyword evidence="5" id="KW-1133">Transmembrane helix</keyword>
<dbReference type="Proteomes" id="UP001149821">
    <property type="component" value="Unassembled WGS sequence"/>
</dbReference>
<dbReference type="InterPro" id="IPR018114">
    <property type="entry name" value="TRYPSIN_HIS"/>
</dbReference>
<dbReference type="CDD" id="cd00190">
    <property type="entry name" value="Tryp_SPc"/>
    <property type="match status" value="1"/>
</dbReference>
<feature type="signal peptide" evidence="6">
    <location>
        <begin position="1"/>
        <end position="25"/>
    </location>
</feature>
<feature type="chain" id="PRO_5046351004" evidence="6">
    <location>
        <begin position="26"/>
        <end position="331"/>
    </location>
</feature>
<name>A0ABT5QT97_9GAMM</name>